<keyword evidence="1" id="KW-0472">Membrane</keyword>
<feature type="transmembrane region" description="Helical" evidence="1">
    <location>
        <begin position="217"/>
        <end position="237"/>
    </location>
</feature>
<dbReference type="PANTHER" id="PTHR34219:SF3">
    <property type="entry name" value="BLL7967 PROTEIN"/>
    <property type="match status" value="1"/>
</dbReference>
<dbReference type="InterPro" id="IPR005625">
    <property type="entry name" value="PepSY-ass_TM"/>
</dbReference>
<evidence type="ECO:0000256" key="1">
    <source>
        <dbReference type="SAM" id="Phobius"/>
    </source>
</evidence>
<gene>
    <name evidence="2" type="ORF">HNP24_003693</name>
</gene>
<feature type="transmembrane region" description="Helical" evidence="1">
    <location>
        <begin position="164"/>
        <end position="185"/>
    </location>
</feature>
<organism evidence="2 3">
    <name type="scientific">Chryseobacterium sediminis</name>
    <dbReference type="NCBI Taxonomy" id="1679494"/>
    <lineage>
        <taxon>Bacteria</taxon>
        <taxon>Pseudomonadati</taxon>
        <taxon>Bacteroidota</taxon>
        <taxon>Flavobacteriia</taxon>
        <taxon>Flavobacteriales</taxon>
        <taxon>Weeksellaceae</taxon>
        <taxon>Chryseobacterium group</taxon>
        <taxon>Chryseobacterium</taxon>
    </lineage>
</organism>
<protein>
    <submittedName>
        <fullName evidence="2">Iron-regulated membrane protein</fullName>
    </submittedName>
</protein>
<dbReference type="RefSeq" id="WP_184559156.1">
    <property type="nucleotide sequence ID" value="NZ_JACHKS010000002.1"/>
</dbReference>
<accession>A0ABR6Q4U4</accession>
<feature type="transmembrane region" description="Helical" evidence="1">
    <location>
        <begin position="20"/>
        <end position="44"/>
    </location>
</feature>
<sequence>MKKHHPKKKVSPTKKWSAKLHLWLGLSVGIIVFIVSLTGTLYIFKDEVQNSLRKEAIYVKKEDPGKKALSLNLLREKVSLELNEKYPLSSVEIPLDKSKSYRFLYYEKSKKGWNYFQQVLINKQAYVNQYTGEIIAVYNEKYDVFNILKYIHWGLLLNSEWGPYTVGIPTVLFIIMLITGIILWWPKNKNARKGRFWFNWENVKNWKRKNYDLHNVLGFYASFIALIMSVTGIYFAYPYVKNTFNLAISGYWEAPKEKEIKSPDSLMVKNEAVFDLAAAQTEKLYAGSSSFRINLNGKNKKGKELKNLPVTIYGKDGRFSERNLLTFDKYSGKLLANKPHQKLSNAEKYANANYDVHTGSYFGLFGKIIWFIAGLTCTSLPVTGFLVWWEKERKKERKYNEKSAFISCLLRNYYRFCSGKRYTTN</sequence>
<feature type="transmembrane region" description="Helical" evidence="1">
    <location>
        <begin position="368"/>
        <end position="389"/>
    </location>
</feature>
<evidence type="ECO:0000313" key="3">
    <source>
        <dbReference type="Proteomes" id="UP000587367"/>
    </source>
</evidence>
<reference evidence="2 3" key="1">
    <citation type="submission" date="2020-08" db="EMBL/GenBank/DDBJ databases">
        <title>Functional genomics of gut bacteria from endangered species of beetles.</title>
        <authorList>
            <person name="Carlos-Shanley C."/>
        </authorList>
    </citation>
    <scope>NUCLEOTIDE SEQUENCE [LARGE SCALE GENOMIC DNA]</scope>
    <source>
        <strain evidence="2 3">S00068</strain>
    </source>
</reference>
<dbReference type="Pfam" id="PF03929">
    <property type="entry name" value="PepSY_TM"/>
    <property type="match status" value="1"/>
</dbReference>
<evidence type="ECO:0000313" key="2">
    <source>
        <dbReference type="EMBL" id="MBB6332701.1"/>
    </source>
</evidence>
<name>A0ABR6Q4U4_9FLAO</name>
<proteinExistence type="predicted"/>
<dbReference type="EMBL" id="JACHKS010000002">
    <property type="protein sequence ID" value="MBB6332701.1"/>
    <property type="molecule type" value="Genomic_DNA"/>
</dbReference>
<keyword evidence="1" id="KW-1133">Transmembrane helix</keyword>
<dbReference type="PANTHER" id="PTHR34219">
    <property type="entry name" value="IRON-REGULATED INNER MEMBRANE PROTEIN-RELATED"/>
    <property type="match status" value="1"/>
</dbReference>
<keyword evidence="3" id="KW-1185">Reference proteome</keyword>
<keyword evidence="1" id="KW-0812">Transmembrane</keyword>
<comment type="caution">
    <text evidence="2">The sequence shown here is derived from an EMBL/GenBank/DDBJ whole genome shotgun (WGS) entry which is preliminary data.</text>
</comment>
<dbReference type="Proteomes" id="UP000587367">
    <property type="component" value="Unassembled WGS sequence"/>
</dbReference>